<sequence length="67" mass="7399">MKIFLTIFLLTLLVAVSYGTEMGVENSKGIQETEEIKGVNGKIPHGRHKRWWGGWYGGGCCGGGWGW</sequence>
<protein>
    <submittedName>
        <fullName evidence="1">Uncharacterized protein</fullName>
    </submittedName>
</protein>
<evidence type="ECO:0000313" key="1">
    <source>
        <dbReference type="EMBL" id="CAK5018001.1"/>
    </source>
</evidence>
<comment type="caution">
    <text evidence="1">The sequence shown here is derived from an EMBL/GenBank/DDBJ whole genome shotgun (WGS) entry which is preliminary data.</text>
</comment>
<evidence type="ECO:0000313" key="2">
    <source>
        <dbReference type="Proteomes" id="UP001497535"/>
    </source>
</evidence>
<gene>
    <name evidence="1" type="ORF">MENTE1834_LOCUS3691</name>
</gene>
<keyword evidence="2" id="KW-1185">Reference proteome</keyword>
<accession>A0ACB0XUI9</accession>
<name>A0ACB0XUI9_MELEN</name>
<dbReference type="Proteomes" id="UP001497535">
    <property type="component" value="Unassembled WGS sequence"/>
</dbReference>
<organism evidence="1 2">
    <name type="scientific">Meloidogyne enterolobii</name>
    <name type="common">Root-knot nematode worm</name>
    <name type="synonym">Meloidogyne mayaguensis</name>
    <dbReference type="NCBI Taxonomy" id="390850"/>
    <lineage>
        <taxon>Eukaryota</taxon>
        <taxon>Metazoa</taxon>
        <taxon>Ecdysozoa</taxon>
        <taxon>Nematoda</taxon>
        <taxon>Chromadorea</taxon>
        <taxon>Rhabditida</taxon>
        <taxon>Tylenchina</taxon>
        <taxon>Tylenchomorpha</taxon>
        <taxon>Tylenchoidea</taxon>
        <taxon>Meloidogynidae</taxon>
        <taxon>Meloidogyninae</taxon>
        <taxon>Meloidogyne</taxon>
    </lineage>
</organism>
<proteinExistence type="predicted"/>
<dbReference type="EMBL" id="CAVMJV010000003">
    <property type="protein sequence ID" value="CAK5018001.1"/>
    <property type="molecule type" value="Genomic_DNA"/>
</dbReference>
<reference evidence="1" key="1">
    <citation type="submission" date="2023-11" db="EMBL/GenBank/DDBJ databases">
        <authorList>
            <person name="Poullet M."/>
        </authorList>
    </citation>
    <scope>NUCLEOTIDE SEQUENCE</scope>
    <source>
        <strain evidence="1">E1834</strain>
    </source>
</reference>